<gene>
    <name evidence="2" type="ORF">ERS137941_04084</name>
</gene>
<name>A0A0T7PAX7_YEREN</name>
<evidence type="ECO:0000313" key="2">
    <source>
        <dbReference type="EMBL" id="CFQ76410.1"/>
    </source>
</evidence>
<dbReference type="Proteomes" id="UP000048841">
    <property type="component" value="Unassembled WGS sequence"/>
</dbReference>
<feature type="region of interest" description="Disordered" evidence="1">
    <location>
        <begin position="1"/>
        <end position="21"/>
    </location>
</feature>
<dbReference type="EMBL" id="CGBR01000056">
    <property type="protein sequence ID" value="CFQ76410.1"/>
    <property type="molecule type" value="Genomic_DNA"/>
</dbReference>
<evidence type="ECO:0000256" key="1">
    <source>
        <dbReference type="SAM" id="MobiDB-lite"/>
    </source>
</evidence>
<sequence>MILRENFSHFNLQGEDGQKSKASAACDGAARTISDDLRQLYDLPVLSVAGYFVNSLRGSRPPLFYDLIS</sequence>
<evidence type="ECO:0000313" key="3">
    <source>
        <dbReference type="Proteomes" id="UP000048841"/>
    </source>
</evidence>
<dbReference type="AntiFam" id="ANF00052">
    <property type="entry name" value="Translation of DNA tandem repeat"/>
</dbReference>
<accession>A0A0T7PAX7</accession>
<reference evidence="2 3" key="1">
    <citation type="submission" date="2015-03" db="EMBL/GenBank/DDBJ databases">
        <authorList>
            <person name="Murphy D."/>
        </authorList>
    </citation>
    <scope>NUCLEOTIDE SEQUENCE [LARGE SCALE GENOMIC DNA]</scope>
    <source>
        <strain evidence="2 3">IP26249</strain>
    </source>
</reference>
<organism evidence="2 3">
    <name type="scientific">Yersinia enterocolitica</name>
    <dbReference type="NCBI Taxonomy" id="630"/>
    <lineage>
        <taxon>Bacteria</taxon>
        <taxon>Pseudomonadati</taxon>
        <taxon>Pseudomonadota</taxon>
        <taxon>Gammaproteobacteria</taxon>
        <taxon>Enterobacterales</taxon>
        <taxon>Yersiniaceae</taxon>
        <taxon>Yersinia</taxon>
    </lineage>
</organism>
<proteinExistence type="predicted"/>
<dbReference type="AlphaFoldDB" id="A0A0T7PAX7"/>
<protein>
    <submittedName>
        <fullName evidence="2">Yersinia protein of uncharacterized function (DUF3831)</fullName>
    </submittedName>
</protein>